<keyword evidence="2" id="KW-0732">Signal</keyword>
<feature type="region of interest" description="Disordered" evidence="1">
    <location>
        <begin position="178"/>
        <end position="216"/>
    </location>
</feature>
<reference evidence="3 4" key="1">
    <citation type="journal article" date="2019" name="Int. J. Syst. Evol. Microbiol.">
        <title>The Global Catalogue of Microorganisms (GCM) 10K type strain sequencing project: providing services to taxonomists for standard genome sequencing and annotation.</title>
        <authorList>
            <consortium name="The Broad Institute Genomics Platform"/>
            <consortium name="The Broad Institute Genome Sequencing Center for Infectious Disease"/>
            <person name="Wu L."/>
            <person name="Ma J."/>
        </authorList>
    </citation>
    <scope>NUCLEOTIDE SEQUENCE [LARGE SCALE GENOMIC DNA]</scope>
    <source>
        <strain evidence="3 4">JCM 16114</strain>
    </source>
</reference>
<sequence>MRLLMRLRSLGYALAVALVALAASAGPAGAEAVTLSQVWGTPGTVVKAAFTKGSCPAGHTVRWDRTELDLLEPASSGVARFTVPKAASYGRHLVTLSCPSEKLTGERTFMLVEVTAARTMAEAGGELKLRGRGFFCPDDRTAPARVALALPRRLPAHAVEPAGVAGGRRRGRVRVRARGLRRSGGEGHGAGLARRGDGQEAASPACRRRKPARLWR</sequence>
<gene>
    <name evidence="3" type="ORF">GCM10009850_036020</name>
</gene>
<name>A0ABN3CFJ1_9ACTN</name>
<comment type="caution">
    <text evidence="3">The sequence shown here is derived from an EMBL/GenBank/DDBJ whole genome shotgun (WGS) entry which is preliminary data.</text>
</comment>
<protein>
    <submittedName>
        <fullName evidence="3">Uncharacterized protein</fullName>
    </submittedName>
</protein>
<dbReference type="Proteomes" id="UP001499843">
    <property type="component" value="Unassembled WGS sequence"/>
</dbReference>
<proteinExistence type="predicted"/>
<accession>A0ABN3CFJ1</accession>
<feature type="chain" id="PRO_5045901013" evidence="2">
    <location>
        <begin position="26"/>
        <end position="216"/>
    </location>
</feature>
<organism evidence="3 4">
    <name type="scientific">Nonomuraea monospora</name>
    <dbReference type="NCBI Taxonomy" id="568818"/>
    <lineage>
        <taxon>Bacteria</taxon>
        <taxon>Bacillati</taxon>
        <taxon>Actinomycetota</taxon>
        <taxon>Actinomycetes</taxon>
        <taxon>Streptosporangiales</taxon>
        <taxon>Streptosporangiaceae</taxon>
        <taxon>Nonomuraea</taxon>
    </lineage>
</organism>
<feature type="signal peptide" evidence="2">
    <location>
        <begin position="1"/>
        <end position="25"/>
    </location>
</feature>
<keyword evidence="4" id="KW-1185">Reference proteome</keyword>
<dbReference type="EMBL" id="BAAAQX010000008">
    <property type="protein sequence ID" value="GAA2208144.1"/>
    <property type="molecule type" value="Genomic_DNA"/>
</dbReference>
<evidence type="ECO:0000313" key="4">
    <source>
        <dbReference type="Proteomes" id="UP001499843"/>
    </source>
</evidence>
<evidence type="ECO:0000256" key="2">
    <source>
        <dbReference type="SAM" id="SignalP"/>
    </source>
</evidence>
<feature type="compositionally biased region" description="Basic residues" evidence="1">
    <location>
        <begin position="206"/>
        <end position="216"/>
    </location>
</feature>
<evidence type="ECO:0000256" key="1">
    <source>
        <dbReference type="SAM" id="MobiDB-lite"/>
    </source>
</evidence>
<evidence type="ECO:0000313" key="3">
    <source>
        <dbReference type="EMBL" id="GAA2208144.1"/>
    </source>
</evidence>